<protein>
    <recommendedName>
        <fullName evidence="4">DUF4249 family protein</fullName>
    </recommendedName>
</protein>
<comment type="caution">
    <text evidence="2">The sequence shown here is derived from an EMBL/GenBank/DDBJ whole genome shotgun (WGS) entry which is preliminary data.</text>
</comment>
<sequence>MKKILCSIPGLLLLLALAGCCANDICNCPDTGLADALQFKFNYTTHRQTSGGRFISFNASDVDTLRIYRTSFNTNNNPNFAATTDSVTIGRPLVITAAGDTLISDTLRVTSSNGEIRKMPGQSIVVINNATPFPASGGAKLNSYTYRISLLRNSARNRKPTYSYYLTNIFLDGKDEANGCCSCYRNLGKAFTLGVGTPSNTTRVTVVAYDTANVKELTRLRRPI</sequence>
<dbReference type="PROSITE" id="PS51257">
    <property type="entry name" value="PROKAR_LIPOPROTEIN"/>
    <property type="match status" value="1"/>
</dbReference>
<evidence type="ECO:0000313" key="2">
    <source>
        <dbReference type="EMBL" id="MFD1874697.1"/>
    </source>
</evidence>
<organism evidence="2 3">
    <name type="scientific">Hymenobacter bucti</name>
    <dbReference type="NCBI Taxonomy" id="1844114"/>
    <lineage>
        <taxon>Bacteria</taxon>
        <taxon>Pseudomonadati</taxon>
        <taxon>Bacteroidota</taxon>
        <taxon>Cytophagia</taxon>
        <taxon>Cytophagales</taxon>
        <taxon>Hymenobacteraceae</taxon>
        <taxon>Hymenobacter</taxon>
    </lineage>
</organism>
<dbReference type="RefSeq" id="WP_382316725.1">
    <property type="nucleotide sequence ID" value="NZ_JBHUFD010000018.1"/>
</dbReference>
<evidence type="ECO:0008006" key="4">
    <source>
        <dbReference type="Google" id="ProtNLM"/>
    </source>
</evidence>
<evidence type="ECO:0000256" key="1">
    <source>
        <dbReference type="SAM" id="SignalP"/>
    </source>
</evidence>
<dbReference type="Proteomes" id="UP001597197">
    <property type="component" value="Unassembled WGS sequence"/>
</dbReference>
<keyword evidence="3" id="KW-1185">Reference proteome</keyword>
<evidence type="ECO:0000313" key="3">
    <source>
        <dbReference type="Proteomes" id="UP001597197"/>
    </source>
</evidence>
<keyword evidence="1" id="KW-0732">Signal</keyword>
<accession>A0ABW4QYK7</accession>
<reference evidence="3" key="1">
    <citation type="journal article" date="2019" name="Int. J. Syst. Evol. Microbiol.">
        <title>The Global Catalogue of Microorganisms (GCM) 10K type strain sequencing project: providing services to taxonomists for standard genome sequencing and annotation.</title>
        <authorList>
            <consortium name="The Broad Institute Genomics Platform"/>
            <consortium name="The Broad Institute Genome Sequencing Center for Infectious Disease"/>
            <person name="Wu L."/>
            <person name="Ma J."/>
        </authorList>
    </citation>
    <scope>NUCLEOTIDE SEQUENCE [LARGE SCALE GENOMIC DNA]</scope>
    <source>
        <strain evidence="3">CGMCC 1.15795</strain>
    </source>
</reference>
<gene>
    <name evidence="2" type="ORF">ACFSDX_19830</name>
</gene>
<feature type="signal peptide" evidence="1">
    <location>
        <begin position="1"/>
        <end position="22"/>
    </location>
</feature>
<proteinExistence type="predicted"/>
<dbReference type="EMBL" id="JBHUFD010000018">
    <property type="protein sequence ID" value="MFD1874697.1"/>
    <property type="molecule type" value="Genomic_DNA"/>
</dbReference>
<name>A0ABW4QYK7_9BACT</name>
<feature type="chain" id="PRO_5045615526" description="DUF4249 family protein" evidence="1">
    <location>
        <begin position="23"/>
        <end position="224"/>
    </location>
</feature>